<organism evidence="2 3">
    <name type="scientific">Pichia membranifaciens</name>
    <dbReference type="NCBI Taxonomy" id="4926"/>
    <lineage>
        <taxon>Eukaryota</taxon>
        <taxon>Fungi</taxon>
        <taxon>Dikarya</taxon>
        <taxon>Ascomycota</taxon>
        <taxon>Saccharomycotina</taxon>
        <taxon>Pichiomycetes</taxon>
        <taxon>Pichiales</taxon>
        <taxon>Pichiaceae</taxon>
        <taxon>Pichia</taxon>
    </lineage>
</organism>
<dbReference type="AlphaFoldDB" id="A0A1Q2YHB7"/>
<reference evidence="2 3" key="1">
    <citation type="submission" date="2016-08" db="EMBL/GenBank/DDBJ databases">
        <title>Whole genome shotgun sequence of Pichia membranifaciens KS47-1.</title>
        <authorList>
            <person name="Konishi M."/>
            <person name="Ishida M."/>
            <person name="Arakawa T."/>
            <person name="Kato Y."/>
            <person name="Horiuchi J."/>
        </authorList>
    </citation>
    <scope>NUCLEOTIDE SEQUENCE [LARGE SCALE GENOMIC DNA]</scope>
    <source>
        <strain evidence="2 3">KS47-1</strain>
    </source>
</reference>
<evidence type="ECO:0000313" key="2">
    <source>
        <dbReference type="EMBL" id="GAV28939.1"/>
    </source>
</evidence>
<gene>
    <name evidence="2" type="ORF">PMKS-002417</name>
</gene>
<feature type="compositionally biased region" description="Basic and acidic residues" evidence="1">
    <location>
        <begin position="879"/>
        <end position="900"/>
    </location>
</feature>
<comment type="caution">
    <text evidence="2">The sequence shown here is derived from an EMBL/GenBank/DDBJ whole genome shotgun (WGS) entry which is preliminary data.</text>
</comment>
<feature type="compositionally biased region" description="Basic residues" evidence="1">
    <location>
        <begin position="255"/>
        <end position="264"/>
    </location>
</feature>
<feature type="region of interest" description="Disordered" evidence="1">
    <location>
        <begin position="814"/>
        <end position="926"/>
    </location>
</feature>
<accession>A0A1Q2YHB7</accession>
<protein>
    <submittedName>
        <fullName evidence="2">Uncharacterized protein</fullName>
    </submittedName>
</protein>
<feature type="compositionally biased region" description="Polar residues" evidence="1">
    <location>
        <begin position="830"/>
        <end position="853"/>
    </location>
</feature>
<dbReference type="EMBL" id="BDGI01000091">
    <property type="protein sequence ID" value="GAV28939.1"/>
    <property type="molecule type" value="Genomic_DNA"/>
</dbReference>
<dbReference type="OrthoDB" id="3998151at2759"/>
<name>A0A1Q2YHB7_9ASCO</name>
<feature type="region of interest" description="Disordered" evidence="1">
    <location>
        <begin position="255"/>
        <end position="317"/>
    </location>
</feature>
<dbReference type="Proteomes" id="UP000186136">
    <property type="component" value="Unassembled WGS sequence"/>
</dbReference>
<sequence length="991" mass="111778">MNNPLIPIFASPPASLENTIKSPIQSHNVMMQPLQPQPQIHIKDQQTHLQEGQQFMQQQHSSPFQVHKYKPNHNVKIIKSPAIQISNLINHDSSVVSPIHSKQNSRSSISSLLSDPIPEKMDTFNSRASEPSKIDKTRIMTDDLHNTGEEPELGIAIKLKNTELNNSIKLNNDFIPRDEALPESKASDVIETPIESVPPLDPIITNSAADNIITDLPVDRTGDTFLSKQVNPISSVATKTGGESESKGIMKIPAKRGRKPKKAKTQVSLVGDKRKGKEIKRGMEREKERAKEMKMKMEAEEEETKSTQGDQEKDRQLLKKTNPTSKFITLKVNNNKLKNILDATAEPMSTSLSPNSGDSELLVLIEEKGSKEGVTINNETNKMTSQQLVQIQQNNRQLVSQFDDIKKALPDLFQLKTNGIPHLPKGYVPLVMAPNGLLIPMEIISVDPNEKKVSIMRPLWEATSGATDAISIADTDSSKDVDYKVKGDGEFDANNPKDFGFDNADKLASLQLYLFSKEAKMNMTKVEKITGSKRFRKQISYYTRLLEREQLGFIENYKQERNKYQKMLNNLESGEAMTDSEKDLLERKDYEMLREEIAKNYCDEHNYLSYLDHVIELESYQCLDYATRLVKLKNYLNMERVRLDRHKNRLCRINTNKSHSIWKRYLKTGGNRSRKANVESNSSCGNNSNTNTNWNVNLNLISQNDFMLLTNPNSRAYGTYVLNNSMDKGNENQSEIIELVEYLLPEKSTLRELYKEMKRLESDNHDRNTKHTSVNSVQKNDMISKYGLKESNCSTGNRLLRELQIDGMNVDFHKNDRVERRGSGQRKARNSVSNWRNGGQHATRNTDNGNADSSAAVVNDNGDTHEGENTAESSQGDYSSRHETADMNMLRERSGSKSDEQDSGEVESGGYGSLVSGSNTITVTGTGTGTRNELNITSCLDPTLRDVDRVKMLNLNSEEIGMSFTKVYGMPRGLRLDEVESDLAYLRSVLQ</sequence>
<feature type="compositionally biased region" description="Basic and acidic residues" evidence="1">
    <location>
        <begin position="271"/>
        <end position="298"/>
    </location>
</feature>
<evidence type="ECO:0000256" key="1">
    <source>
        <dbReference type="SAM" id="MobiDB-lite"/>
    </source>
</evidence>
<proteinExistence type="predicted"/>
<keyword evidence="3" id="KW-1185">Reference proteome</keyword>
<evidence type="ECO:0000313" key="3">
    <source>
        <dbReference type="Proteomes" id="UP000186136"/>
    </source>
</evidence>